<feature type="domain" description="PID" evidence="12">
    <location>
        <begin position="403"/>
        <end position="482"/>
    </location>
</feature>
<reference evidence="15" key="1">
    <citation type="submission" date="2025-08" db="UniProtKB">
        <authorList>
            <consortium name="RefSeq"/>
        </authorList>
    </citation>
    <scope>IDENTIFICATION</scope>
</reference>
<dbReference type="Gene3D" id="1.10.10.2750">
    <property type="match status" value="1"/>
</dbReference>
<dbReference type="GeneID" id="117543373"/>
<sequence length="1327" mass="147537">MEGLYFEVKPRRDEPSSPLSSENPPPNLTSNHRSCPSLSHRNSSTLCPRQLSSTRKRISPHGEKVEEEGEEEDEEIRYKLILIGSLPVHHLTTMAMLPWVVAEISKCRPAERNVGAGLRSGRQVDPSTRNQTVFLCVSALRVRCVSVLGKGVVWDPLTHTVLFECRPHQVTKLIHNSQEPSSFGCLVRDAPNYSCYVFQCQDSTKVPEIISTLRQAGKSSARGDDIAPISNKSSSGGSDSSETSFSSVSTTTTSVATSAALSPTAFSKKFEVLFCGRVSVAHKKAPPALIDECIEKFSQLQGSGREEDKGGNSGALGGLRKALSFQSNGLGSSDVDNGAAGSPTAGKRPVLFKRDPSFPCLQALDENGLSPEISHTNTSDTHTHSAGVQCLSLQENRTMLFTVGRSQIFLVSPDTKKVAIEKSFKEISFCSQGIRHVDHFGFICRETVEGGSCHFVCYIFQCTDETLVDEIMLTLKQAFSVAALQQNAKTQSQQCDSCPMQQLHRLCERIEGLSPSKTKLELQRHLATLDNEEQASVFENTMRARPKSDQEENELVMASLRNLYEEKQKSHQHLLPGDRRVSEEAAPAPVEAQQSSSRQRLEQFKSRAKRSLTESLEGIWKGSSKARAQRDNSLESDSGSSICTVNSSQDQACLDDPLPASSQLRPTSPLKCHNSTGDLNLLDSSPTLSPSSSSLPGEAQPQGFRRRASTFSHPPTPSSAEYSPVFTQTNSPQNPTAATKPKLVRHYSVSTDTPHQSKDVAALSIPNEACGMWESPQRGHRHSWRQQIFLRVATPQKNTESNELGESCLEGGRVCMGQGVGGNGDLSMRLVPEERTKKSKEDLRELWRKAILQQILLQRMERENQKLQATESDLQNKRLKLDYEEITPCLKDVTLVWEKMLGTPGRAKVKCDSDTIHAAVAQGVPRQHRGEIWKFLSEQYLLRQTVPSRPPANHTPYKELLKQLTTQQHAILIDLGRTFPTHPYFQAQLGAGQLSLYNLLKAYSLLDPEVGYCQGLSFIAGVLLLHLGEEDAFYMLKFLMYDVGLRKQYRPDMIILQIQMYQLSRLLHDYHRDLYSHLEQQEIGPSLYATPWFLTAFASHFPLGFVARVFDMLFLQGSEVIFKVAMSLLGSHKPLILQHESLESIVDFIKTTLPNLGLVQMEKTINQVCQMDVSKQLQAYEVEYHVLQDELLDTPPSLNQHQRTAQLERTNQSLRQQNLDLREELQVSQARVCSLQGRVEALSQSEVLLTEHVSALEEEKKQLVSTVQLLQDILTSLGTHSTPDGQTLPPPSERHTVTATEKVEEREGGANRTVDSPPHSLVLPEGS</sequence>
<evidence type="ECO:0000256" key="11">
    <source>
        <dbReference type="SAM" id="MobiDB-lite"/>
    </source>
</evidence>
<dbReference type="InterPro" id="IPR035969">
    <property type="entry name" value="Rab-GAP_TBC_sf"/>
</dbReference>
<evidence type="ECO:0000259" key="13">
    <source>
        <dbReference type="PROSITE" id="PS50086"/>
    </source>
</evidence>
<proteinExistence type="predicted"/>
<dbReference type="FunFam" id="1.10.472.80:FF:000003">
    <property type="entry name" value="Putative TBC1 domain family member 1"/>
    <property type="match status" value="1"/>
</dbReference>
<dbReference type="InterPro" id="IPR021785">
    <property type="entry name" value="DUF3350"/>
</dbReference>
<evidence type="ECO:0000256" key="9">
    <source>
        <dbReference type="ARBA" id="ARBA00081861"/>
    </source>
</evidence>
<evidence type="ECO:0000256" key="3">
    <source>
        <dbReference type="ARBA" id="ARBA00022481"/>
    </source>
</evidence>
<organism evidence="14 15">
    <name type="scientific">Gymnodraco acuticeps</name>
    <name type="common">Antarctic dragonfish</name>
    <dbReference type="NCBI Taxonomy" id="8218"/>
    <lineage>
        <taxon>Eukaryota</taxon>
        <taxon>Metazoa</taxon>
        <taxon>Chordata</taxon>
        <taxon>Craniata</taxon>
        <taxon>Vertebrata</taxon>
        <taxon>Euteleostomi</taxon>
        <taxon>Actinopterygii</taxon>
        <taxon>Neopterygii</taxon>
        <taxon>Teleostei</taxon>
        <taxon>Neoteleostei</taxon>
        <taxon>Acanthomorphata</taxon>
        <taxon>Eupercaria</taxon>
        <taxon>Perciformes</taxon>
        <taxon>Notothenioidei</taxon>
        <taxon>Bathydraconidae</taxon>
        <taxon>Gymnodraco</taxon>
    </lineage>
</organism>
<feature type="domain" description="Rab-GAP TBC" evidence="13">
    <location>
        <begin position="923"/>
        <end position="1117"/>
    </location>
</feature>
<dbReference type="InterPro" id="IPR000195">
    <property type="entry name" value="Rab-GAP-TBC_dom"/>
</dbReference>
<dbReference type="Pfam" id="PF11830">
    <property type="entry name" value="DUF3350"/>
    <property type="match status" value="1"/>
</dbReference>
<dbReference type="InterPro" id="IPR011993">
    <property type="entry name" value="PH-like_dom_sf"/>
</dbReference>
<dbReference type="CDD" id="cd00934">
    <property type="entry name" value="PTB"/>
    <property type="match status" value="1"/>
</dbReference>
<dbReference type="CDD" id="cd01269">
    <property type="entry name" value="PTB_TBC1D1_like"/>
    <property type="match status" value="1"/>
</dbReference>
<dbReference type="FunFam" id="1.10.8.270:FF:000001">
    <property type="entry name" value="TBC1 domain family member 1"/>
    <property type="match status" value="1"/>
</dbReference>
<dbReference type="SUPFAM" id="SSF50729">
    <property type="entry name" value="PH domain-like"/>
    <property type="match status" value="2"/>
</dbReference>
<dbReference type="SUPFAM" id="SSF47923">
    <property type="entry name" value="Ypt/Rab-GAP domain of gyp1p"/>
    <property type="match status" value="2"/>
</dbReference>
<dbReference type="RefSeq" id="XP_034067495.1">
    <property type="nucleotide sequence ID" value="XM_034211604.1"/>
</dbReference>
<evidence type="ECO:0000256" key="2">
    <source>
        <dbReference type="ARBA" id="ARBA00022468"/>
    </source>
</evidence>
<evidence type="ECO:0000256" key="8">
    <source>
        <dbReference type="ARBA" id="ARBA00072013"/>
    </source>
</evidence>
<feature type="region of interest" description="Disordered" evidence="11">
    <location>
        <begin position="1278"/>
        <end position="1327"/>
    </location>
</feature>
<dbReference type="SMART" id="SM00462">
    <property type="entry name" value="PTB"/>
    <property type="match status" value="2"/>
</dbReference>
<evidence type="ECO:0000256" key="5">
    <source>
        <dbReference type="ARBA" id="ARBA00022553"/>
    </source>
</evidence>
<evidence type="ECO:0000256" key="4">
    <source>
        <dbReference type="ARBA" id="ARBA00022490"/>
    </source>
</evidence>
<dbReference type="GO" id="GO:0005096">
    <property type="term" value="F:GTPase activator activity"/>
    <property type="evidence" value="ECO:0007669"/>
    <property type="project" value="UniProtKB-KW"/>
</dbReference>
<feature type="compositionally biased region" description="Polar residues" evidence="11">
    <location>
        <begin position="32"/>
        <end position="53"/>
    </location>
</feature>
<dbReference type="InterPro" id="IPR006020">
    <property type="entry name" value="PTB/PI_dom"/>
</dbReference>
<dbReference type="Proteomes" id="UP000515161">
    <property type="component" value="Unplaced"/>
</dbReference>
<feature type="compositionally biased region" description="Low complexity" evidence="11">
    <location>
        <begin position="679"/>
        <end position="696"/>
    </location>
</feature>
<evidence type="ECO:0000256" key="7">
    <source>
        <dbReference type="ARBA" id="ARBA00022990"/>
    </source>
</evidence>
<feature type="region of interest" description="Disordered" evidence="11">
    <location>
        <begin position="1"/>
        <end position="70"/>
    </location>
</feature>
<keyword evidence="4" id="KW-0963">Cytoplasm</keyword>
<feature type="compositionally biased region" description="Low complexity" evidence="11">
    <location>
        <begin position="230"/>
        <end position="246"/>
    </location>
</feature>
<keyword evidence="14" id="KW-1185">Reference proteome</keyword>
<dbReference type="CTD" id="23216"/>
<keyword evidence="5" id="KW-0597">Phosphoprotein</keyword>
<feature type="coiled-coil region" evidence="10">
    <location>
        <begin position="1204"/>
        <end position="1273"/>
    </location>
</feature>
<dbReference type="SMART" id="SM00164">
    <property type="entry name" value="TBC"/>
    <property type="match status" value="1"/>
</dbReference>
<accession>A0A6P8U8B1</accession>
<evidence type="ECO:0000256" key="6">
    <source>
        <dbReference type="ARBA" id="ARBA00022737"/>
    </source>
</evidence>
<feature type="coiled-coil region" evidence="10">
    <location>
        <begin position="853"/>
        <end position="880"/>
    </location>
</feature>
<dbReference type="Gene3D" id="1.10.472.80">
    <property type="entry name" value="Ypt/Rab-GAP domain of gyp1p, domain 3"/>
    <property type="match status" value="1"/>
</dbReference>
<evidence type="ECO:0000256" key="1">
    <source>
        <dbReference type="ARBA" id="ARBA00004496"/>
    </source>
</evidence>
<feature type="compositionally biased region" description="Polar residues" evidence="11">
    <location>
        <begin position="635"/>
        <end position="651"/>
    </location>
</feature>
<dbReference type="Pfam" id="PF00640">
    <property type="entry name" value="PID"/>
    <property type="match status" value="1"/>
</dbReference>
<dbReference type="PANTHER" id="PTHR47219:SF18">
    <property type="entry name" value="TBC1 DOMAIN FAMILY MEMBER 1 ISOFORM X1"/>
    <property type="match status" value="1"/>
</dbReference>
<evidence type="ECO:0000256" key="10">
    <source>
        <dbReference type="SAM" id="Coils"/>
    </source>
</evidence>
<gene>
    <name evidence="15" type="primary">tbc1d1</name>
</gene>
<dbReference type="PROSITE" id="PS01179">
    <property type="entry name" value="PID"/>
    <property type="match status" value="1"/>
</dbReference>
<evidence type="ECO:0000313" key="15">
    <source>
        <dbReference type="RefSeq" id="XP_034067495.1"/>
    </source>
</evidence>
<name>A0A6P8U8B1_GYMAC</name>
<dbReference type="InterPro" id="IPR050302">
    <property type="entry name" value="Rab_GAP_TBC_domain"/>
</dbReference>
<keyword evidence="6" id="KW-0677">Repeat</keyword>
<dbReference type="Gene3D" id="2.30.29.30">
    <property type="entry name" value="Pleckstrin-homology domain (PH domain)/Phosphotyrosine-binding domain (PTB)"/>
    <property type="match status" value="2"/>
</dbReference>
<evidence type="ECO:0000313" key="14">
    <source>
        <dbReference type="Proteomes" id="UP000515161"/>
    </source>
</evidence>
<dbReference type="GO" id="GO:0005737">
    <property type="term" value="C:cytoplasm"/>
    <property type="evidence" value="ECO:0007669"/>
    <property type="project" value="UniProtKB-SubCell"/>
</dbReference>
<feature type="compositionally biased region" description="Polar residues" evidence="11">
    <location>
        <begin position="709"/>
        <end position="737"/>
    </location>
</feature>
<protein>
    <recommendedName>
        <fullName evidence="8">TBC1 domain family member 4</fullName>
    </recommendedName>
    <alternativeName>
        <fullName evidence="9">Akt substrate of 160 kDa</fullName>
    </alternativeName>
</protein>
<keyword evidence="7" id="KW-0007">Acetylation</keyword>
<dbReference type="Pfam" id="PF00566">
    <property type="entry name" value="RabGAP-TBC"/>
    <property type="match status" value="1"/>
</dbReference>
<feature type="region of interest" description="Disordered" evidence="11">
    <location>
        <begin position="567"/>
        <end position="609"/>
    </location>
</feature>
<comment type="subcellular location">
    <subcellularLocation>
        <location evidence="1">Cytoplasm</location>
    </subcellularLocation>
</comment>
<dbReference type="PANTHER" id="PTHR47219">
    <property type="entry name" value="RAB GTPASE-ACTIVATING PROTEIN 1-LIKE"/>
    <property type="match status" value="1"/>
</dbReference>
<evidence type="ECO:0000259" key="12">
    <source>
        <dbReference type="PROSITE" id="PS01179"/>
    </source>
</evidence>
<feature type="compositionally biased region" description="Low complexity" evidence="11">
    <location>
        <begin position="584"/>
        <end position="597"/>
    </location>
</feature>
<dbReference type="FunFam" id="1.10.10.2750:FF:000002">
    <property type="entry name" value="TBC1 domain family member 4"/>
    <property type="match status" value="1"/>
</dbReference>
<dbReference type="PROSITE" id="PS50086">
    <property type="entry name" value="TBC_RABGAP"/>
    <property type="match status" value="1"/>
</dbReference>
<dbReference type="Gene3D" id="1.10.8.270">
    <property type="entry name" value="putative rabgap domain of human tbc1 domain family member 14 like domains"/>
    <property type="match status" value="1"/>
</dbReference>
<feature type="compositionally biased region" description="Basic and acidic residues" evidence="11">
    <location>
        <begin position="1292"/>
        <end position="1309"/>
    </location>
</feature>
<keyword evidence="2" id="KW-0343">GTPase activation</keyword>
<feature type="region of interest" description="Disordered" evidence="11">
    <location>
        <begin position="220"/>
        <end position="246"/>
    </location>
</feature>
<feature type="region of interest" description="Disordered" evidence="11">
    <location>
        <begin position="621"/>
        <end position="757"/>
    </location>
</feature>
<keyword evidence="3" id="KW-0488">Methylation</keyword>
<keyword evidence="10" id="KW-0175">Coiled coil</keyword>
<dbReference type="GO" id="GO:0032869">
    <property type="term" value="P:cellular response to insulin stimulus"/>
    <property type="evidence" value="ECO:0007669"/>
    <property type="project" value="UniProtKB-ARBA"/>
</dbReference>